<dbReference type="InterPro" id="IPR000651">
    <property type="entry name" value="Ras-like_Gua-exchang_fac_N"/>
</dbReference>
<dbReference type="InterPro" id="IPR001895">
    <property type="entry name" value="RASGEF_cat_dom"/>
</dbReference>
<dbReference type="InterPro" id="IPR011993">
    <property type="entry name" value="PH-like_dom_sf"/>
</dbReference>
<evidence type="ECO:0000256" key="3">
    <source>
        <dbReference type="SAM" id="MobiDB-lite"/>
    </source>
</evidence>
<dbReference type="PROSITE" id="PS50009">
    <property type="entry name" value="RASGEF_CAT"/>
    <property type="match status" value="1"/>
</dbReference>
<sequence>SVACCLGKSKLEQCTGSFARKNIADESGDDLGSPEHHSLSRTTTSSLGNGPFSTYKNLVFQITWPGDENGRCSIWLVASNLQEKEAWCSDISQCIEQLHYSETLSIAHSEVSSISMPYSIRLDPGLFKDCPDIKYRSTKNSCKMPQVRYGTLGRLLSHLLDPRFQSIDYLNTFLLTYRVFTTGFTLIAVLRCVLRDPLIQLSSTKIDPDLLESTLQASFKGPRRVSTGMLDGSKHQIFFMPRNLEENLPEEEERETGEVDAEVPETSRGRSASVGNKATVFRFSEGGNVSKSTTETIFFNSPSTSTPTIQEEKDELHFSRAALIPIGEEERDNENPPVDSIRVAKSKPAPLHLSPLREMGAGNTDSADGTGIHSAGSDLYYQKSIEVTPPPAIFVNKDNGDDGQTSDATSTCTTGNILTPTYTPSIVERRSLATSVPSVLENDPDDFKLSVERCKSGLTRQRSHVSYTYDGSSFRRAPRAGAIITSARLSRRRSSNWAAVKAFAIATAASNSSRLRPPFPSKLPSPGAASGVPLGTPKPSYSTAPSSPLKHTATAVASGAIATTRAVPECEPQCSRLPSASSITSDGGRETLLAGLTVVRVLNVARHWITKYPEDFDGDPTLKSKMQILLEELLRNPRLNVSNRKVAFQLSREILNDQLVESRVDLALLMTPTQTPSKENFDTIPALDIAEELTYIDYHIFRSIRTEELLNQVWMKDGKETNAPNVMLATKRFNEVSKLVVSEVISRSEVPERAACIEKWIAIADICRCLQNYNGVLQICAGLENSSVHRLRGTWEAVSKQSRQSLEKLLTLVAATARFKNMREALHRCDPPCIPYLGMYLTDLSFIGEGSLDVTEHGLINFCKMRMLAHVLMKIRRYTQSPYMIEIRQEVVDYLLDPTRLLTDDQTYEASLNIEPRRSFNQEPTAGGDLASRISETC</sequence>
<evidence type="ECO:0000259" key="4">
    <source>
        <dbReference type="PROSITE" id="PS50009"/>
    </source>
</evidence>
<name>A0A5K3FC42_MESCO</name>
<organism evidence="6">
    <name type="scientific">Mesocestoides corti</name>
    <name type="common">Flatworm</name>
    <dbReference type="NCBI Taxonomy" id="53468"/>
    <lineage>
        <taxon>Eukaryota</taxon>
        <taxon>Metazoa</taxon>
        <taxon>Spiralia</taxon>
        <taxon>Lophotrochozoa</taxon>
        <taxon>Platyhelminthes</taxon>
        <taxon>Cestoda</taxon>
        <taxon>Eucestoda</taxon>
        <taxon>Cyclophyllidea</taxon>
        <taxon>Mesocestoididae</taxon>
        <taxon>Mesocestoides</taxon>
    </lineage>
</organism>
<dbReference type="PROSITE" id="PS00720">
    <property type="entry name" value="RASGEF"/>
    <property type="match status" value="1"/>
</dbReference>
<protein>
    <submittedName>
        <fullName evidence="6">DH domain-containing protein</fullName>
    </submittedName>
</protein>
<dbReference type="Gene3D" id="2.30.29.30">
    <property type="entry name" value="Pleckstrin-homology domain (PH domain)/Phosphotyrosine-binding domain (PTB)"/>
    <property type="match status" value="1"/>
</dbReference>
<dbReference type="InterPro" id="IPR023578">
    <property type="entry name" value="Ras_GEF_dom_sf"/>
</dbReference>
<dbReference type="InterPro" id="IPR036964">
    <property type="entry name" value="RASGEF_cat_dom_sf"/>
</dbReference>
<feature type="domain" description="Ras-GEF" evidence="4">
    <location>
        <begin position="685"/>
        <end position="917"/>
    </location>
</feature>
<dbReference type="SMART" id="SM00147">
    <property type="entry name" value="RasGEF"/>
    <property type="match status" value="1"/>
</dbReference>
<dbReference type="PANTHER" id="PTHR23113:SF99">
    <property type="entry name" value="RASGEF DOMAIN-CONTAINING PROTEIN"/>
    <property type="match status" value="1"/>
</dbReference>
<feature type="domain" description="N-terminal Ras-GEF" evidence="5">
    <location>
        <begin position="143"/>
        <end position="264"/>
    </location>
</feature>
<dbReference type="GO" id="GO:0007265">
    <property type="term" value="P:Ras protein signal transduction"/>
    <property type="evidence" value="ECO:0007669"/>
    <property type="project" value="TreeGrafter"/>
</dbReference>
<dbReference type="Pfam" id="PF00617">
    <property type="entry name" value="RasGEF"/>
    <property type="match status" value="1"/>
</dbReference>
<evidence type="ECO:0000259" key="5">
    <source>
        <dbReference type="PROSITE" id="PS50212"/>
    </source>
</evidence>
<dbReference type="InterPro" id="IPR019804">
    <property type="entry name" value="Ras_G-nucl-exch_fac_CS"/>
</dbReference>
<dbReference type="PANTHER" id="PTHR23113">
    <property type="entry name" value="GUANINE NUCLEOTIDE EXCHANGE FACTOR"/>
    <property type="match status" value="1"/>
</dbReference>
<dbReference type="GO" id="GO:0005886">
    <property type="term" value="C:plasma membrane"/>
    <property type="evidence" value="ECO:0007669"/>
    <property type="project" value="TreeGrafter"/>
</dbReference>
<dbReference type="Pfam" id="PF00618">
    <property type="entry name" value="RasGEF_N"/>
    <property type="match status" value="1"/>
</dbReference>
<dbReference type="Gene3D" id="1.20.870.10">
    <property type="entry name" value="Son of sevenless (SoS) protein Chain: S domain 1"/>
    <property type="match status" value="2"/>
</dbReference>
<feature type="region of interest" description="Disordered" evidence="3">
    <location>
        <begin position="246"/>
        <end position="272"/>
    </location>
</feature>
<feature type="compositionally biased region" description="Acidic residues" evidence="3">
    <location>
        <begin position="247"/>
        <end position="263"/>
    </location>
</feature>
<keyword evidence="1 2" id="KW-0344">Guanine-nucleotide releasing factor</keyword>
<dbReference type="Gene3D" id="1.10.840.10">
    <property type="entry name" value="Ras guanine-nucleotide exchange factors catalytic domain"/>
    <property type="match status" value="1"/>
</dbReference>
<dbReference type="CDD" id="cd00155">
    <property type="entry name" value="RasGEF"/>
    <property type="match status" value="1"/>
</dbReference>
<proteinExistence type="predicted"/>
<dbReference type="InterPro" id="IPR008937">
    <property type="entry name" value="Ras-like_GEF"/>
</dbReference>
<dbReference type="SUPFAM" id="SSF48366">
    <property type="entry name" value="Ras GEF"/>
    <property type="match status" value="1"/>
</dbReference>
<evidence type="ECO:0000256" key="1">
    <source>
        <dbReference type="ARBA" id="ARBA00022658"/>
    </source>
</evidence>
<evidence type="ECO:0000313" key="6">
    <source>
        <dbReference type="WBParaSite" id="MCU_006252-RB"/>
    </source>
</evidence>
<feature type="region of interest" description="Disordered" evidence="3">
    <location>
        <begin position="25"/>
        <end position="45"/>
    </location>
</feature>
<feature type="region of interest" description="Disordered" evidence="3">
    <location>
        <begin position="913"/>
        <end position="938"/>
    </location>
</feature>
<dbReference type="GO" id="GO:0005085">
    <property type="term" value="F:guanyl-nucleotide exchange factor activity"/>
    <property type="evidence" value="ECO:0007669"/>
    <property type="project" value="UniProtKB-KW"/>
</dbReference>
<dbReference type="WBParaSite" id="MCU_006252-RB">
    <property type="protein sequence ID" value="MCU_006252-RB"/>
    <property type="gene ID" value="MCU_006252"/>
</dbReference>
<evidence type="ECO:0000256" key="2">
    <source>
        <dbReference type="PROSITE-ProRule" id="PRU00168"/>
    </source>
</evidence>
<accession>A0A5K3FC42</accession>
<dbReference type="SUPFAM" id="SSF50729">
    <property type="entry name" value="PH domain-like"/>
    <property type="match status" value="1"/>
</dbReference>
<feature type="region of interest" description="Disordered" evidence="3">
    <location>
        <begin position="514"/>
        <end position="547"/>
    </location>
</feature>
<dbReference type="AlphaFoldDB" id="A0A5K3FC42"/>
<reference evidence="6" key="1">
    <citation type="submission" date="2019-11" db="UniProtKB">
        <authorList>
            <consortium name="WormBaseParasite"/>
        </authorList>
    </citation>
    <scope>IDENTIFICATION</scope>
</reference>
<dbReference type="PROSITE" id="PS50212">
    <property type="entry name" value="RASGEF_NTER"/>
    <property type="match status" value="1"/>
</dbReference>